<name>A0ABY5AT95_9CYAN</name>
<evidence type="ECO:0000313" key="2">
    <source>
        <dbReference type="Proteomes" id="UP001056708"/>
    </source>
</evidence>
<proteinExistence type="predicted"/>
<dbReference type="Proteomes" id="UP001056708">
    <property type="component" value="Chromosome"/>
</dbReference>
<accession>A0ABY5AT95</accession>
<reference evidence="1" key="1">
    <citation type="submission" date="2022-06" db="EMBL/GenBank/DDBJ databases">
        <title>Genome sequence of Phormidium yuhuli AB48 isolated from an industrial photobioreactor environment.</title>
        <authorList>
            <person name="Qiu Y."/>
            <person name="Noonan A.J.C."/>
            <person name="Dofher K."/>
            <person name="Koch M."/>
            <person name="Kieft B."/>
            <person name="Lin X."/>
            <person name="Ziels R.M."/>
            <person name="Hallam S.J."/>
        </authorList>
    </citation>
    <scope>NUCLEOTIDE SEQUENCE</scope>
    <source>
        <strain evidence="1">AB48</strain>
    </source>
</reference>
<protein>
    <submittedName>
        <fullName evidence="1">Uncharacterized protein</fullName>
    </submittedName>
</protein>
<sequence>MAILSKLKSSGFASSYSVEFQELVVEMLVIAWYPANIHYLSFGTQDKIVRTLEDLNLEAGESSSHPSVNDINQIRKKIRHQDIDGIVKYLKRYVPFRLILPFFKDELQGIDINHGVDTEIPKLAIAKFDEIKPLYCFDKPNKSQFERLIFHPEWINYIQVNHGILLNWVSWEWLQYMQDCNPSVEVTHRKLFV</sequence>
<keyword evidence="2" id="KW-1185">Reference proteome</keyword>
<dbReference type="EMBL" id="CP098611">
    <property type="protein sequence ID" value="USR92447.1"/>
    <property type="molecule type" value="Genomic_DNA"/>
</dbReference>
<organism evidence="1 2">
    <name type="scientific">Phormidium yuhuli AB48</name>
    <dbReference type="NCBI Taxonomy" id="2940671"/>
    <lineage>
        <taxon>Bacteria</taxon>
        <taxon>Bacillati</taxon>
        <taxon>Cyanobacteriota</taxon>
        <taxon>Cyanophyceae</taxon>
        <taxon>Oscillatoriophycideae</taxon>
        <taxon>Oscillatoriales</taxon>
        <taxon>Oscillatoriaceae</taxon>
        <taxon>Phormidium</taxon>
        <taxon>Phormidium yuhuli</taxon>
    </lineage>
</organism>
<evidence type="ECO:0000313" key="1">
    <source>
        <dbReference type="EMBL" id="USR92447.1"/>
    </source>
</evidence>
<gene>
    <name evidence="1" type="ORF">NEA10_06935</name>
</gene>
<dbReference type="RefSeq" id="WP_252664604.1">
    <property type="nucleotide sequence ID" value="NZ_CP098611.1"/>
</dbReference>